<feature type="transmembrane region" description="Helical" evidence="2">
    <location>
        <begin position="498"/>
        <end position="517"/>
    </location>
</feature>
<proteinExistence type="predicted"/>
<evidence type="ECO:0000256" key="2">
    <source>
        <dbReference type="SAM" id="Phobius"/>
    </source>
</evidence>
<keyword evidence="2" id="KW-0472">Membrane</keyword>
<organism evidence="3 4">
    <name type="scientific">Ancylostoma caninum</name>
    <name type="common">Dog hookworm</name>
    <dbReference type="NCBI Taxonomy" id="29170"/>
    <lineage>
        <taxon>Eukaryota</taxon>
        <taxon>Metazoa</taxon>
        <taxon>Ecdysozoa</taxon>
        <taxon>Nematoda</taxon>
        <taxon>Chromadorea</taxon>
        <taxon>Rhabditida</taxon>
        <taxon>Rhabditina</taxon>
        <taxon>Rhabditomorpha</taxon>
        <taxon>Strongyloidea</taxon>
        <taxon>Ancylostomatidae</taxon>
        <taxon>Ancylostomatinae</taxon>
        <taxon>Ancylostoma</taxon>
    </lineage>
</organism>
<dbReference type="Proteomes" id="UP000252519">
    <property type="component" value="Unassembled WGS sequence"/>
</dbReference>
<evidence type="ECO:0000313" key="4">
    <source>
        <dbReference type="Proteomes" id="UP000252519"/>
    </source>
</evidence>
<gene>
    <name evidence="3" type="ORF">ANCCAN_09498</name>
</gene>
<reference evidence="3 4" key="1">
    <citation type="submission" date="2014-10" db="EMBL/GenBank/DDBJ databases">
        <title>Draft genome of the hookworm Ancylostoma caninum.</title>
        <authorList>
            <person name="Mitreva M."/>
        </authorList>
    </citation>
    <scope>NUCLEOTIDE SEQUENCE [LARGE SCALE GENOMIC DNA]</scope>
    <source>
        <strain evidence="3 4">Baltimore</strain>
    </source>
</reference>
<accession>A0A368GNK6</accession>
<keyword evidence="4" id="KW-1185">Reference proteome</keyword>
<dbReference type="AlphaFoldDB" id="A0A368GNK6"/>
<feature type="region of interest" description="Disordered" evidence="1">
    <location>
        <begin position="339"/>
        <end position="381"/>
    </location>
</feature>
<name>A0A368GNK6_ANCCA</name>
<keyword evidence="2" id="KW-1133">Transmembrane helix</keyword>
<dbReference type="EMBL" id="JOJR01000127">
    <property type="protein sequence ID" value="RCN44507.1"/>
    <property type="molecule type" value="Genomic_DNA"/>
</dbReference>
<dbReference type="OrthoDB" id="5859773at2759"/>
<keyword evidence="2" id="KW-0812">Transmembrane</keyword>
<evidence type="ECO:0000256" key="1">
    <source>
        <dbReference type="SAM" id="MobiDB-lite"/>
    </source>
</evidence>
<dbReference type="InterPro" id="IPR053360">
    <property type="entry name" value="Zinc_finger_domain"/>
</dbReference>
<evidence type="ECO:0000313" key="3">
    <source>
        <dbReference type="EMBL" id="RCN44507.1"/>
    </source>
</evidence>
<dbReference type="PANTHER" id="PTHR36945">
    <property type="entry name" value="HIGH INCIDENCE OF MALES (INCREASED X CHROMOSOME LOSS)-RELATED-RELATED"/>
    <property type="match status" value="1"/>
</dbReference>
<protein>
    <submittedName>
        <fullName evidence="3">Uncharacterized protein</fullName>
    </submittedName>
</protein>
<sequence length="575" mass="63488">MRGRTVPILNSASLQSASSYVQINIYDTNLKALRKRGVDVKHFLQHVGCRSVVMDVPMVYSEVKRPSRFASRRLNKSFGGFTMQAEDSLLEESQQCLKRVGCHKNKHDIHDMSLDFDSGHALPAEESNAPNAAFNESEIDEVRGGEQRMLGSLSKDDAPTNAVAAHSSTGLIVCDKQMHPHSEKEVPGTTATESSFAAFSADVMKGMKTVNGDEISSFDPASFCICSIGDDAEAYLNENENPEEFCDPVGNYENGSVQLVRDFTDSAPTTAPKVCHIGTTVPEATELHASDLIVKSSPPTVDDESAVEKPPRPVIYEDGVAHSRAASAAEDAKEHIVTACKNSSSSNRKLNRRKRVRPASPRDDSHNGNGEANHGTRDGFVDEEGSCANKVTQGECVSGAALTSADQSYTCQFPYCYTTLLWRPRYGKNRLVDHVRIHWGKEVKQCKLCDFKADCFRKIRHHHQVLHSDVAYEGSLSLETKEDIKELVELWKKCFPSMLSLFPFAIFVLEVVVGPIYGSVGRRLEYGEINLYKSGNNGNGTNSFARDVVDDNSSEGDLQVPKLRRYLRVSRLSKI</sequence>
<dbReference type="PANTHER" id="PTHR36945:SF1">
    <property type="entry name" value="ZINC FINGER PROTEIN C02F5.12-RELATED"/>
    <property type="match status" value="1"/>
</dbReference>
<comment type="caution">
    <text evidence="3">The sequence shown here is derived from an EMBL/GenBank/DDBJ whole genome shotgun (WGS) entry which is preliminary data.</text>
</comment>